<proteinExistence type="predicted"/>
<feature type="compositionally biased region" description="Polar residues" evidence="4">
    <location>
        <begin position="148"/>
        <end position="158"/>
    </location>
</feature>
<evidence type="ECO:0000313" key="6">
    <source>
        <dbReference type="EMBL" id="MDE51679.1"/>
    </source>
</evidence>
<comment type="subcellular location">
    <subcellularLocation>
        <location evidence="3">Cytoplasm</location>
    </subcellularLocation>
</comment>
<gene>
    <name evidence="6" type="ORF">g.11843</name>
</gene>
<dbReference type="PANTHER" id="PTHR13312">
    <property type="entry name" value="HIV-INDUCED PROTEIN-7-LIKE PROTEASE"/>
    <property type="match status" value="1"/>
</dbReference>
<comment type="catalytic activity">
    <reaction evidence="1 3">
        <text>Thiol-dependent hydrolysis of ester, thioester, amide, peptide and isopeptide bonds formed by the C-terminal Gly of ubiquitin (a 76-residue protein attached to proteins as an intracellular targeting signal).</text>
        <dbReference type="EC" id="3.4.19.12"/>
    </reaction>
</comment>
<feature type="region of interest" description="Disordered" evidence="4">
    <location>
        <begin position="148"/>
        <end position="171"/>
    </location>
</feature>
<evidence type="ECO:0000256" key="2">
    <source>
        <dbReference type="ARBA" id="ARBA00022801"/>
    </source>
</evidence>
<protein>
    <recommendedName>
        <fullName evidence="3">Ubiquitin thioesterase OTU</fullName>
        <ecNumber evidence="3">3.4.19.12</ecNumber>
    </recommendedName>
</protein>
<dbReference type="EC" id="3.4.19.12" evidence="3"/>
<dbReference type="Pfam" id="PF02338">
    <property type="entry name" value="OTU"/>
    <property type="match status" value="1"/>
</dbReference>
<dbReference type="InterPro" id="IPR003323">
    <property type="entry name" value="OTU_dom"/>
</dbReference>
<evidence type="ECO:0000256" key="1">
    <source>
        <dbReference type="ARBA" id="ARBA00000707"/>
    </source>
</evidence>
<reference evidence="6" key="1">
    <citation type="submission" date="2018-10" db="EMBL/GenBank/DDBJ databases">
        <title>Transcriptome assembly of Aceria tosichella (Wheat curl mite) Type 2.</title>
        <authorList>
            <person name="Scully E.D."/>
            <person name="Geib S.M."/>
            <person name="Palmer N.A."/>
            <person name="Gupta A.K."/>
            <person name="Sarath G."/>
            <person name="Tatineni S."/>
        </authorList>
    </citation>
    <scope>NUCLEOTIDE SEQUENCE</scope>
    <source>
        <strain evidence="6">LincolnNE</strain>
    </source>
</reference>
<dbReference type="GO" id="GO:0004843">
    <property type="term" value="F:cysteine-type deubiquitinase activity"/>
    <property type="evidence" value="ECO:0007669"/>
    <property type="project" value="UniProtKB-UniRule"/>
</dbReference>
<dbReference type="GO" id="GO:0036503">
    <property type="term" value="P:ERAD pathway"/>
    <property type="evidence" value="ECO:0007669"/>
    <property type="project" value="TreeGrafter"/>
</dbReference>
<keyword evidence="3" id="KW-0645">Protease</keyword>
<name>A0A6G1SMS6_9ACAR</name>
<feature type="domain" description="OTU" evidence="5">
    <location>
        <begin position="182"/>
        <end position="307"/>
    </location>
</feature>
<dbReference type="GO" id="GO:0005634">
    <property type="term" value="C:nucleus"/>
    <property type="evidence" value="ECO:0007669"/>
    <property type="project" value="TreeGrafter"/>
</dbReference>
<dbReference type="GO" id="GO:0005829">
    <property type="term" value="C:cytosol"/>
    <property type="evidence" value="ECO:0007669"/>
    <property type="project" value="TreeGrafter"/>
</dbReference>
<keyword evidence="3" id="KW-0963">Cytoplasm</keyword>
<comment type="function">
    <text evidence="3">Hydrolase that can remove conjugated ubiquitin from proteins and may therefore play an important regulatory role at the level of protein turnover by preventing degradation.</text>
</comment>
<dbReference type="GO" id="GO:0030968">
    <property type="term" value="P:endoplasmic reticulum unfolded protein response"/>
    <property type="evidence" value="ECO:0007669"/>
    <property type="project" value="TreeGrafter"/>
</dbReference>
<keyword evidence="2 3" id="KW-0378">Hydrolase</keyword>
<keyword evidence="3" id="KW-0788">Thiol protease</keyword>
<dbReference type="CDD" id="cd22745">
    <property type="entry name" value="OTU_OTU1"/>
    <property type="match status" value="1"/>
</dbReference>
<dbReference type="EMBL" id="GGYP01006908">
    <property type="protein sequence ID" value="MDE51679.1"/>
    <property type="molecule type" value="Transcribed_RNA"/>
</dbReference>
<evidence type="ECO:0000256" key="3">
    <source>
        <dbReference type="RuleBase" id="RU367104"/>
    </source>
</evidence>
<dbReference type="PROSITE" id="PS50802">
    <property type="entry name" value="OTU"/>
    <property type="match status" value="1"/>
</dbReference>
<dbReference type="PANTHER" id="PTHR13312:SF0">
    <property type="entry name" value="UBIQUITIN THIOESTERASE OTU1"/>
    <property type="match status" value="1"/>
</dbReference>
<evidence type="ECO:0000259" key="5">
    <source>
        <dbReference type="PROSITE" id="PS50802"/>
    </source>
</evidence>
<evidence type="ECO:0000256" key="4">
    <source>
        <dbReference type="SAM" id="MobiDB-lite"/>
    </source>
</evidence>
<accession>A0A6G1SMS6</accession>
<dbReference type="Gene3D" id="3.90.70.80">
    <property type="match status" value="1"/>
</dbReference>
<dbReference type="GO" id="GO:0016579">
    <property type="term" value="P:protein deubiquitination"/>
    <property type="evidence" value="ECO:0007669"/>
    <property type="project" value="TreeGrafter"/>
</dbReference>
<organism evidence="6">
    <name type="scientific">Aceria tosichella</name>
    <name type="common">wheat curl mite</name>
    <dbReference type="NCBI Taxonomy" id="561515"/>
    <lineage>
        <taxon>Eukaryota</taxon>
        <taxon>Metazoa</taxon>
        <taxon>Ecdysozoa</taxon>
        <taxon>Arthropoda</taxon>
        <taxon>Chelicerata</taxon>
        <taxon>Arachnida</taxon>
        <taxon>Acari</taxon>
        <taxon>Acariformes</taxon>
        <taxon>Trombidiformes</taxon>
        <taxon>Prostigmata</taxon>
        <taxon>Eupodina</taxon>
        <taxon>Eriophyoidea</taxon>
        <taxon>Eriophyidae</taxon>
        <taxon>Eriophyinae</taxon>
        <taxon>Aceriini</taxon>
        <taxon>Aceria</taxon>
    </lineage>
</organism>
<dbReference type="SUPFAM" id="SSF54001">
    <property type="entry name" value="Cysteine proteinases"/>
    <property type="match status" value="1"/>
</dbReference>
<sequence>MTGTTSGNSDNPTDSNPIKSLIFKFSYRGKQYELATLNSADTVGHLRAVICSMLNIENYNRINLKTLQPTRIIESSEDSKLLSDVFRQTREKIVVEDVIQAKAAPTDDWATTAVGVFDDLAQKGTKYHKPDDEDRSLRPSDVADNIATGSSTLLSDSSPVRPRKTPREQTDQVPVCSSTGYLLRHPVPSNNSCLFISVHFCLTHGLVDDQIGKSMRKIIAETVASDHDKYDDAFLGKSNADYCQWILDDNNWGGAIELSILCKYYETEIVAIDVKNKILNRFGEDSHYPQRMLLLYDGLHYDPLKFQPYDENKPIQTLFPTENTEVLTLAEEIAKELNQSHQYTDLKTMSMICSTCNIHLDAKNLSEHAEKTGHETFREVA</sequence>
<keyword evidence="3" id="KW-0833">Ubl conjugation pathway</keyword>
<dbReference type="AlphaFoldDB" id="A0A6G1SMS6"/>
<dbReference type="InterPro" id="IPR038765">
    <property type="entry name" value="Papain-like_cys_pep_sf"/>
</dbReference>